<evidence type="ECO:0000313" key="4">
    <source>
        <dbReference type="Proteomes" id="UP001642487"/>
    </source>
</evidence>
<organism evidence="3 4">
    <name type="scientific">Citrullus colocynthis</name>
    <name type="common">colocynth</name>
    <dbReference type="NCBI Taxonomy" id="252529"/>
    <lineage>
        <taxon>Eukaryota</taxon>
        <taxon>Viridiplantae</taxon>
        <taxon>Streptophyta</taxon>
        <taxon>Embryophyta</taxon>
        <taxon>Tracheophyta</taxon>
        <taxon>Spermatophyta</taxon>
        <taxon>Magnoliopsida</taxon>
        <taxon>eudicotyledons</taxon>
        <taxon>Gunneridae</taxon>
        <taxon>Pentapetalae</taxon>
        <taxon>rosids</taxon>
        <taxon>fabids</taxon>
        <taxon>Cucurbitales</taxon>
        <taxon>Cucurbitaceae</taxon>
        <taxon>Benincaseae</taxon>
        <taxon>Citrullus</taxon>
    </lineage>
</organism>
<evidence type="ECO:0000313" key="3">
    <source>
        <dbReference type="EMBL" id="CAK9322841.1"/>
    </source>
</evidence>
<dbReference type="PANTHER" id="PTHR48040:SF47">
    <property type="entry name" value="ABC TRANSPORTER DOMAIN-CONTAINING PROTEIN"/>
    <property type="match status" value="1"/>
</dbReference>
<reference evidence="3 4" key="1">
    <citation type="submission" date="2024-03" db="EMBL/GenBank/DDBJ databases">
        <authorList>
            <person name="Gkanogiannis A."/>
            <person name="Becerra Lopez-Lavalle L."/>
        </authorList>
    </citation>
    <scope>NUCLEOTIDE SEQUENCE [LARGE SCALE GENOMIC DNA]</scope>
</reference>
<dbReference type="Proteomes" id="UP001642487">
    <property type="component" value="Chromosome 5"/>
</dbReference>
<evidence type="ECO:0000256" key="1">
    <source>
        <dbReference type="SAM" id="MobiDB-lite"/>
    </source>
</evidence>
<dbReference type="PANTHER" id="PTHR48040">
    <property type="entry name" value="PLEIOTROPIC DRUG RESISTANCE PROTEIN 1-LIKE ISOFORM X1"/>
    <property type="match status" value="1"/>
</dbReference>
<feature type="non-terminal residue" evidence="3">
    <location>
        <position position="1"/>
    </location>
</feature>
<feature type="region of interest" description="Disordered" evidence="1">
    <location>
        <begin position="1"/>
        <end position="26"/>
    </location>
</feature>
<evidence type="ECO:0000259" key="2">
    <source>
        <dbReference type="Pfam" id="PF00005"/>
    </source>
</evidence>
<dbReference type="EMBL" id="OZ021739">
    <property type="protein sequence ID" value="CAK9322841.1"/>
    <property type="molecule type" value="Genomic_DNA"/>
</dbReference>
<gene>
    <name evidence="3" type="ORF">CITCOLO1_LOCUS15006</name>
</gene>
<dbReference type="InterPro" id="IPR003439">
    <property type="entry name" value="ABC_transporter-like_ATP-bd"/>
</dbReference>
<keyword evidence="4" id="KW-1185">Reference proteome</keyword>
<sequence>MAPTTEENEPVTRSFGSPLCQQTSSFRSGSMTAAAVEDGDDVENIASLWELIERLPTFERLRLSLFDDNSGGGEAEKKGRRRVVDVTKLGDEERHLFIQKLIKHVENDNLKLLRKVRERIHEVGVKFPMVEVKYKNVNIEAKCEVVRGKALPTLWNSLQTMLFDIIKFCGAKSNEDKINLIEDVSGVIKPGRLTLLLGPPGCGKTTLLKALSGNLNKSLKMTGEIYYNGQKLKEIVPQKFCAYISQFDLHIPEMTVRETLDFSGRCQGIGNRADMMKEVCKREKEQGIIPDPDVDIYMKAISVEGLRQSLQTDYILK</sequence>
<name>A0ABP0YTI8_9ROSI</name>
<dbReference type="SUPFAM" id="SSF52540">
    <property type="entry name" value="P-loop containing nucleoside triphosphate hydrolases"/>
    <property type="match status" value="1"/>
</dbReference>
<protein>
    <recommendedName>
        <fullName evidence="2">ABC transporter domain-containing protein</fullName>
    </recommendedName>
</protein>
<proteinExistence type="predicted"/>
<dbReference type="InterPro" id="IPR027417">
    <property type="entry name" value="P-loop_NTPase"/>
</dbReference>
<accession>A0ABP0YTI8</accession>
<dbReference type="Pfam" id="PF00005">
    <property type="entry name" value="ABC_tran"/>
    <property type="match status" value="1"/>
</dbReference>
<feature type="domain" description="ABC transporter" evidence="2">
    <location>
        <begin position="182"/>
        <end position="276"/>
    </location>
</feature>
<dbReference type="Gene3D" id="3.40.50.300">
    <property type="entry name" value="P-loop containing nucleotide triphosphate hydrolases"/>
    <property type="match status" value="1"/>
</dbReference>